<keyword evidence="7" id="KW-1185">Reference proteome</keyword>
<dbReference type="EMBL" id="FUKR01000028">
    <property type="protein sequence ID" value="SJN25918.1"/>
    <property type="molecule type" value="Genomic_DNA"/>
</dbReference>
<dbReference type="SUPFAM" id="SSF53850">
    <property type="entry name" value="Periplasmic binding protein-like II"/>
    <property type="match status" value="1"/>
</dbReference>
<dbReference type="InterPro" id="IPR030678">
    <property type="entry name" value="Peptide/Ni-bd"/>
</dbReference>
<dbReference type="GO" id="GO:1904680">
    <property type="term" value="F:peptide transmembrane transporter activity"/>
    <property type="evidence" value="ECO:0007669"/>
    <property type="project" value="TreeGrafter"/>
</dbReference>
<keyword evidence="3 4" id="KW-0732">Signal</keyword>
<dbReference type="InterPro" id="IPR039424">
    <property type="entry name" value="SBP_5"/>
</dbReference>
<name>A0A1R4J1Q3_9MICO</name>
<dbReference type="OrthoDB" id="9803988at2"/>
<dbReference type="AlphaFoldDB" id="A0A1R4J1Q3"/>
<organism evidence="6 7">
    <name type="scientific">Mycetocola reblochoni REB411</name>
    <dbReference type="NCBI Taxonomy" id="1255698"/>
    <lineage>
        <taxon>Bacteria</taxon>
        <taxon>Bacillati</taxon>
        <taxon>Actinomycetota</taxon>
        <taxon>Actinomycetes</taxon>
        <taxon>Micrococcales</taxon>
        <taxon>Microbacteriaceae</taxon>
        <taxon>Mycetocola</taxon>
    </lineage>
</organism>
<dbReference type="GO" id="GO:0015833">
    <property type="term" value="P:peptide transport"/>
    <property type="evidence" value="ECO:0007669"/>
    <property type="project" value="TreeGrafter"/>
</dbReference>
<dbReference type="Gene3D" id="3.40.190.10">
    <property type="entry name" value="Periplasmic binding protein-like II"/>
    <property type="match status" value="1"/>
</dbReference>
<protein>
    <submittedName>
        <fullName evidence="6">Dipeptide-binding ABC transporter, periplasmic substrate-binding component (TC 3.A.1.5.2)</fullName>
    </submittedName>
</protein>
<sequence length="508" mass="54114">MKRTRILPAGAAVVAASLLLSGCGGTGADTASDTLNIATMTVPSSLDPVDATGSALPYFQAVYDTLIKRAPDGSYEPMLATEWSYNDDRTVLSLTLRDDVAFADGTALDADAVTANLLRFRDGGGTDSANLAGVTDVTAVDATHVDIVMDAPNPGLEFYLSDSAGLMANPAGFEDEDALKTTPDGTGPYRLDADGTVIGTKWVFDKNDEYWDSELPFDTVTISAFDNENAIVNGLKTGQIDTALLQSVDQQIAAEADTALTSTPTSFDFQGLFLFDRDGAVTPELGDVRVRQAINYALDRQTMLDQIMQGRGAVTSQVFGVNAPGYEESLDEAYPHDPAKAKELLAEAGYADGISLTLPRMAAIVSDPLASAIQTSLAEAGIELTWEDLDQATALQRIFSDREFSGTVLNIGQSSNDWIVIQSLILPGTFNMFGSTDPEVQSLVESIRSASADDAVTDVRALNEHIVEEAWFAPFYRVEHQLVTDAGVTAEPQSGLAVPSIYNYAPAK</sequence>
<accession>A0A1R4J1Q3</accession>
<proteinExistence type="inferred from homology"/>
<dbReference type="PROSITE" id="PS51257">
    <property type="entry name" value="PROKAR_LIPOPROTEIN"/>
    <property type="match status" value="1"/>
</dbReference>
<dbReference type="InterPro" id="IPR000914">
    <property type="entry name" value="SBP_5_dom"/>
</dbReference>
<evidence type="ECO:0000256" key="1">
    <source>
        <dbReference type="ARBA" id="ARBA00005695"/>
    </source>
</evidence>
<evidence type="ECO:0000313" key="7">
    <source>
        <dbReference type="Proteomes" id="UP000196778"/>
    </source>
</evidence>
<dbReference type="GO" id="GO:0043190">
    <property type="term" value="C:ATP-binding cassette (ABC) transporter complex"/>
    <property type="evidence" value="ECO:0007669"/>
    <property type="project" value="InterPro"/>
</dbReference>
<evidence type="ECO:0000256" key="2">
    <source>
        <dbReference type="ARBA" id="ARBA00022448"/>
    </source>
</evidence>
<dbReference type="GO" id="GO:0042597">
    <property type="term" value="C:periplasmic space"/>
    <property type="evidence" value="ECO:0007669"/>
    <property type="project" value="UniProtKB-ARBA"/>
</dbReference>
<dbReference type="PANTHER" id="PTHR30290">
    <property type="entry name" value="PERIPLASMIC BINDING COMPONENT OF ABC TRANSPORTER"/>
    <property type="match status" value="1"/>
</dbReference>
<evidence type="ECO:0000256" key="4">
    <source>
        <dbReference type="SAM" id="SignalP"/>
    </source>
</evidence>
<feature type="domain" description="Solute-binding protein family 5" evidence="5">
    <location>
        <begin position="75"/>
        <end position="417"/>
    </location>
</feature>
<keyword evidence="2" id="KW-0813">Transport</keyword>
<gene>
    <name evidence="6" type="ORF">FM119_04850</name>
</gene>
<dbReference type="PANTHER" id="PTHR30290:SF9">
    <property type="entry name" value="OLIGOPEPTIDE-BINDING PROTEIN APPA"/>
    <property type="match status" value="1"/>
</dbReference>
<evidence type="ECO:0000259" key="5">
    <source>
        <dbReference type="Pfam" id="PF00496"/>
    </source>
</evidence>
<comment type="similarity">
    <text evidence="1">Belongs to the bacterial solute-binding protein 5 family.</text>
</comment>
<feature type="chain" id="PRO_5012074202" evidence="4">
    <location>
        <begin position="29"/>
        <end position="508"/>
    </location>
</feature>
<evidence type="ECO:0000256" key="3">
    <source>
        <dbReference type="ARBA" id="ARBA00022729"/>
    </source>
</evidence>
<evidence type="ECO:0000313" key="6">
    <source>
        <dbReference type="EMBL" id="SJN25918.1"/>
    </source>
</evidence>
<dbReference type="Gene3D" id="3.10.105.10">
    <property type="entry name" value="Dipeptide-binding Protein, Domain 3"/>
    <property type="match status" value="1"/>
</dbReference>
<reference evidence="7" key="1">
    <citation type="submission" date="2017-02" db="EMBL/GenBank/DDBJ databases">
        <authorList>
            <person name="Dridi B."/>
        </authorList>
    </citation>
    <scope>NUCLEOTIDE SEQUENCE [LARGE SCALE GENOMIC DNA]</scope>
    <source>
        <strain evidence="7">EB411</strain>
    </source>
</reference>
<dbReference type="Proteomes" id="UP000196778">
    <property type="component" value="Unassembled WGS sequence"/>
</dbReference>
<dbReference type="RefSeq" id="WP_087136556.1">
    <property type="nucleotide sequence ID" value="NZ_FUKR01000028.1"/>
</dbReference>
<dbReference type="PIRSF" id="PIRSF002741">
    <property type="entry name" value="MppA"/>
    <property type="match status" value="1"/>
</dbReference>
<dbReference type="Pfam" id="PF00496">
    <property type="entry name" value="SBP_bac_5"/>
    <property type="match status" value="1"/>
</dbReference>
<feature type="signal peptide" evidence="4">
    <location>
        <begin position="1"/>
        <end position="28"/>
    </location>
</feature>